<evidence type="ECO:0000256" key="2">
    <source>
        <dbReference type="ARBA" id="ARBA00022691"/>
    </source>
</evidence>
<protein>
    <recommendedName>
        <fullName evidence="6">B12-binding domain-containing protein</fullName>
    </recommendedName>
</protein>
<evidence type="ECO:0000256" key="1">
    <source>
        <dbReference type="ARBA" id="ARBA00001966"/>
    </source>
</evidence>
<accession>A0ABP9IBY9</accession>
<dbReference type="InterPro" id="IPR006158">
    <property type="entry name" value="Cobalamin-bd"/>
</dbReference>
<feature type="domain" description="B12-binding" evidence="6">
    <location>
        <begin position="153"/>
        <end position="291"/>
    </location>
</feature>
<organism evidence="7 8">
    <name type="scientific">Yinghuangia aomiensis</name>
    <dbReference type="NCBI Taxonomy" id="676205"/>
    <lineage>
        <taxon>Bacteria</taxon>
        <taxon>Bacillati</taxon>
        <taxon>Actinomycetota</taxon>
        <taxon>Actinomycetes</taxon>
        <taxon>Kitasatosporales</taxon>
        <taxon>Streptomycetaceae</taxon>
        <taxon>Yinghuangia</taxon>
    </lineage>
</organism>
<dbReference type="PROSITE" id="PS51332">
    <property type="entry name" value="B12_BINDING"/>
    <property type="match status" value="1"/>
</dbReference>
<keyword evidence="2" id="KW-0949">S-adenosyl-L-methionine</keyword>
<evidence type="ECO:0000259" key="6">
    <source>
        <dbReference type="PROSITE" id="PS51332"/>
    </source>
</evidence>
<dbReference type="EMBL" id="BAABHS010000052">
    <property type="protein sequence ID" value="GAA4994342.1"/>
    <property type="molecule type" value="Genomic_DNA"/>
</dbReference>
<evidence type="ECO:0000256" key="5">
    <source>
        <dbReference type="ARBA" id="ARBA00023014"/>
    </source>
</evidence>
<dbReference type="InterPro" id="IPR007197">
    <property type="entry name" value="rSAM"/>
</dbReference>
<keyword evidence="8" id="KW-1185">Reference proteome</keyword>
<keyword evidence="4" id="KW-0408">Iron</keyword>
<dbReference type="SFLD" id="SFLDG01082">
    <property type="entry name" value="B12-binding_domain_containing"/>
    <property type="match status" value="1"/>
</dbReference>
<gene>
    <name evidence="7" type="ORF">GCM10023205_78880</name>
</gene>
<evidence type="ECO:0000313" key="7">
    <source>
        <dbReference type="EMBL" id="GAA4994342.1"/>
    </source>
</evidence>
<keyword evidence="3" id="KW-0479">Metal-binding</keyword>
<dbReference type="Proteomes" id="UP001500466">
    <property type="component" value="Unassembled WGS sequence"/>
</dbReference>
<dbReference type="PANTHER" id="PTHR43409">
    <property type="entry name" value="ANAEROBIC MAGNESIUM-PROTOPORPHYRIN IX MONOMETHYL ESTER CYCLASE-RELATED"/>
    <property type="match status" value="1"/>
</dbReference>
<dbReference type="RefSeq" id="WP_345680699.1">
    <property type="nucleotide sequence ID" value="NZ_BAABHS010000052.1"/>
</dbReference>
<dbReference type="InterPro" id="IPR051198">
    <property type="entry name" value="BchE-like"/>
</dbReference>
<evidence type="ECO:0000313" key="8">
    <source>
        <dbReference type="Proteomes" id="UP001500466"/>
    </source>
</evidence>
<reference evidence="8" key="1">
    <citation type="journal article" date="2019" name="Int. J. Syst. Evol. Microbiol.">
        <title>The Global Catalogue of Microorganisms (GCM) 10K type strain sequencing project: providing services to taxonomists for standard genome sequencing and annotation.</title>
        <authorList>
            <consortium name="The Broad Institute Genomics Platform"/>
            <consortium name="The Broad Institute Genome Sequencing Center for Infectious Disease"/>
            <person name="Wu L."/>
            <person name="Ma J."/>
        </authorList>
    </citation>
    <scope>NUCLEOTIDE SEQUENCE [LARGE SCALE GENOMIC DNA]</scope>
    <source>
        <strain evidence="8">JCM 17986</strain>
    </source>
</reference>
<dbReference type="InterPro" id="IPR034532">
    <property type="entry name" value="OxsB-like"/>
</dbReference>
<dbReference type="SFLD" id="SFLDS00029">
    <property type="entry name" value="Radical_SAM"/>
    <property type="match status" value="1"/>
</dbReference>
<sequence length="741" mass="81628">MNQQRDRLLQAVLCAAADDPIEAVRAATWAGDVHQVVTDAPDAVAIDPALLTRWVAAVLGKHAARVLVAGTADRRLLLVERAGRRGCHLDGLPRQDRAVRQAVWSWVVADLSGRPHSSRDWPAWADGHVELEQPDGWLSLARVDDVAVHRLSRPRVLLAALYHPEFFPLPRFPLGISDLARAARGTLSGQVALMDMQLGATVDDIVEELDVGPVDILGVSATFGQHDLLTRVLDRAFAVPTPPMVIAGGSLTARNEALLLERYPRLLIARSAGETTMQDLVLHWHGDIDRGQVHGIGYSGVTRGGALSIGRQRTPAVPNRQQTDFLPELDLLDATLAAGGVAQAEASRGCTDACSFCPRSHKGVWAGGDADSLRWLMERLASVFDRHPDVSRTLYLVDEEFIGRGDQAADRAREIASTVHQAGFRWESSCRVDQVVRPDRGFLWHSERVRLWRDLVDRGLRRCLFGVESGVDSVLQRFNKRTTGEQNALAVRTLSLLGVPTRFTYITYDQMMTMDELVATCAFQGRRDLLLRPRPDLSPEQVVRAVRDPQFVAAHATGRPFYSGISYLLVSMECLVGAAYTRRVQAAGLAGEPDPSMGRVDARFADWRIGMCSAWSQRWVDRHFAFDYTLKSLEKVLDGAPRQAVRAARAVIKDAAYAVLRGAIAEARSTDIGADHADLDCRLHVLLEGELAELRRSMAYTVPRVRTALSAKTAAVLDGEYARWLATYEWTLINVADPCGT</sequence>
<proteinExistence type="predicted"/>
<dbReference type="SUPFAM" id="SSF102114">
    <property type="entry name" value="Radical SAM enzymes"/>
    <property type="match status" value="1"/>
</dbReference>
<keyword evidence="5" id="KW-0411">Iron-sulfur</keyword>
<comment type="cofactor">
    <cofactor evidence="1">
        <name>[4Fe-4S] cluster</name>
        <dbReference type="ChEBI" id="CHEBI:49883"/>
    </cofactor>
</comment>
<comment type="caution">
    <text evidence="7">The sequence shown here is derived from an EMBL/GenBank/DDBJ whole genome shotgun (WGS) entry which is preliminary data.</text>
</comment>
<dbReference type="SFLD" id="SFLDF00430">
    <property type="entry name" value="OxsB-like"/>
    <property type="match status" value="1"/>
</dbReference>
<dbReference type="InterPro" id="IPR058240">
    <property type="entry name" value="rSAM_sf"/>
</dbReference>
<evidence type="ECO:0000256" key="3">
    <source>
        <dbReference type="ARBA" id="ARBA00022723"/>
    </source>
</evidence>
<evidence type="ECO:0000256" key="4">
    <source>
        <dbReference type="ARBA" id="ARBA00023004"/>
    </source>
</evidence>
<name>A0ABP9IBY9_9ACTN</name>